<protein>
    <submittedName>
        <fullName evidence="3">Histidine kinase-like ATPase domain-containing protein</fullName>
    </submittedName>
</protein>
<reference evidence="3 4" key="1">
    <citation type="submission" date="2016-10" db="EMBL/GenBank/DDBJ databases">
        <authorList>
            <person name="de Groot N.N."/>
        </authorList>
    </citation>
    <scope>NUCLEOTIDE SEQUENCE [LARGE SCALE GENOMIC DNA]</scope>
    <source>
        <strain evidence="3 4">CGMCC 4.3519</strain>
    </source>
</reference>
<sequence length="149" mass="15735">MDTAVLTGGPAMELLSEGLGAPHLRADFDGHSGTIAQARDAADAFLTTLADTEPPAGERSHDDVLLVVSELVTNAVRHAPGPLTLCLAFTEDRVQVTVRDSDPAPPKPRQADLNSGGGGFGWSIVERIADRLSVHPLPDGKEVHAFLPW</sequence>
<keyword evidence="3" id="KW-0808">Transferase</keyword>
<dbReference type="Proteomes" id="UP000199055">
    <property type="component" value="Unassembled WGS sequence"/>
</dbReference>
<dbReference type="STRING" id="403935.SAMN05216481_10249"/>
<dbReference type="AlphaFoldDB" id="A0A1H9AVX4"/>
<evidence type="ECO:0000256" key="1">
    <source>
        <dbReference type="ARBA" id="ARBA00022527"/>
    </source>
</evidence>
<dbReference type="Gene3D" id="3.30.565.10">
    <property type="entry name" value="Histidine kinase-like ATPase, C-terminal domain"/>
    <property type="match status" value="1"/>
</dbReference>
<keyword evidence="4" id="KW-1185">Reference proteome</keyword>
<dbReference type="Pfam" id="PF13581">
    <property type="entry name" value="HATPase_c_2"/>
    <property type="match status" value="1"/>
</dbReference>
<dbReference type="InterPro" id="IPR050267">
    <property type="entry name" value="Anti-sigma-factor_SerPK"/>
</dbReference>
<dbReference type="GO" id="GO:0004674">
    <property type="term" value="F:protein serine/threonine kinase activity"/>
    <property type="evidence" value="ECO:0007669"/>
    <property type="project" value="UniProtKB-KW"/>
</dbReference>
<keyword evidence="1" id="KW-0723">Serine/threonine-protein kinase</keyword>
<dbReference type="CDD" id="cd16936">
    <property type="entry name" value="HATPase_RsbW-like"/>
    <property type="match status" value="1"/>
</dbReference>
<keyword evidence="3" id="KW-0418">Kinase</keyword>
<accession>A0A1H9AVX4</accession>
<proteinExistence type="predicted"/>
<dbReference type="SUPFAM" id="SSF55874">
    <property type="entry name" value="ATPase domain of HSP90 chaperone/DNA topoisomerase II/histidine kinase"/>
    <property type="match status" value="1"/>
</dbReference>
<dbReference type="RefSeq" id="WP_245769870.1">
    <property type="nucleotide sequence ID" value="NZ_FOET01000002.1"/>
</dbReference>
<evidence type="ECO:0000259" key="2">
    <source>
        <dbReference type="Pfam" id="PF13581"/>
    </source>
</evidence>
<gene>
    <name evidence="3" type="ORF">SAMN05216481_10249</name>
</gene>
<evidence type="ECO:0000313" key="4">
    <source>
        <dbReference type="Proteomes" id="UP000199055"/>
    </source>
</evidence>
<dbReference type="EMBL" id="FOET01000002">
    <property type="protein sequence ID" value="SEP80962.1"/>
    <property type="molecule type" value="Genomic_DNA"/>
</dbReference>
<name>A0A1H9AVX4_9ACTN</name>
<dbReference type="InterPro" id="IPR003594">
    <property type="entry name" value="HATPase_dom"/>
</dbReference>
<dbReference type="PANTHER" id="PTHR35526:SF3">
    <property type="entry name" value="ANTI-SIGMA-F FACTOR RSBW"/>
    <property type="match status" value="1"/>
</dbReference>
<dbReference type="PANTHER" id="PTHR35526">
    <property type="entry name" value="ANTI-SIGMA-F FACTOR RSBW-RELATED"/>
    <property type="match status" value="1"/>
</dbReference>
<organism evidence="3 4">
    <name type="scientific">Streptomyces radiopugnans</name>
    <dbReference type="NCBI Taxonomy" id="403935"/>
    <lineage>
        <taxon>Bacteria</taxon>
        <taxon>Bacillati</taxon>
        <taxon>Actinomycetota</taxon>
        <taxon>Actinomycetes</taxon>
        <taxon>Kitasatosporales</taxon>
        <taxon>Streptomycetaceae</taxon>
        <taxon>Streptomyces</taxon>
    </lineage>
</organism>
<dbReference type="InterPro" id="IPR036890">
    <property type="entry name" value="HATPase_C_sf"/>
</dbReference>
<evidence type="ECO:0000313" key="3">
    <source>
        <dbReference type="EMBL" id="SEP80962.1"/>
    </source>
</evidence>
<feature type="domain" description="Histidine kinase/HSP90-like ATPase" evidence="2">
    <location>
        <begin position="37"/>
        <end position="143"/>
    </location>
</feature>